<dbReference type="Proteomes" id="UP001488805">
    <property type="component" value="Unassembled WGS sequence"/>
</dbReference>
<reference evidence="3 4" key="1">
    <citation type="journal article" date="2024" name="Genome Biol. Evol.">
        <title>Chromosome-level genome assembly of the viviparous eelpout Zoarces viviparus.</title>
        <authorList>
            <person name="Fuhrmann N."/>
            <person name="Brasseur M.V."/>
            <person name="Bakowski C.E."/>
            <person name="Podsiadlowski L."/>
            <person name="Prost S."/>
            <person name="Krehenwinkel H."/>
            <person name="Mayer C."/>
        </authorList>
    </citation>
    <scope>NUCLEOTIDE SEQUENCE [LARGE SCALE GENOMIC DNA]</scope>
    <source>
        <strain evidence="3">NO-MEL_2022_Ind0_liver</strain>
    </source>
</reference>
<evidence type="ECO:0000313" key="2">
    <source>
        <dbReference type="EMBL" id="KAK9529791.1"/>
    </source>
</evidence>
<feature type="signal peptide" evidence="1">
    <location>
        <begin position="1"/>
        <end position="28"/>
    </location>
</feature>
<accession>A0AAW1FET4</accession>
<organism evidence="3 4">
    <name type="scientific">Zoarces viviparus</name>
    <name type="common">Viviparous eelpout</name>
    <name type="synonym">Blennius viviparus</name>
    <dbReference type="NCBI Taxonomy" id="48416"/>
    <lineage>
        <taxon>Eukaryota</taxon>
        <taxon>Metazoa</taxon>
        <taxon>Chordata</taxon>
        <taxon>Craniata</taxon>
        <taxon>Vertebrata</taxon>
        <taxon>Euteleostomi</taxon>
        <taxon>Actinopterygii</taxon>
        <taxon>Neopterygii</taxon>
        <taxon>Teleostei</taxon>
        <taxon>Neoteleostei</taxon>
        <taxon>Acanthomorphata</taxon>
        <taxon>Eupercaria</taxon>
        <taxon>Perciformes</taxon>
        <taxon>Cottioidei</taxon>
        <taxon>Zoarcales</taxon>
        <taxon>Zoarcidae</taxon>
        <taxon>Zoarcinae</taxon>
        <taxon>Zoarces</taxon>
    </lineage>
</organism>
<keyword evidence="4" id="KW-1185">Reference proteome</keyword>
<evidence type="ECO:0000313" key="3">
    <source>
        <dbReference type="EMBL" id="KAK9533065.1"/>
    </source>
</evidence>
<feature type="chain" id="PRO_5044717723" evidence="1">
    <location>
        <begin position="29"/>
        <end position="186"/>
    </location>
</feature>
<comment type="caution">
    <text evidence="3">The sequence shown here is derived from an EMBL/GenBank/DDBJ whole genome shotgun (WGS) entry which is preliminary data.</text>
</comment>
<proteinExistence type="predicted"/>
<dbReference type="EMBL" id="JBCEZU010000078">
    <property type="protein sequence ID" value="KAK9533065.1"/>
    <property type="molecule type" value="Genomic_DNA"/>
</dbReference>
<evidence type="ECO:0000313" key="4">
    <source>
        <dbReference type="Proteomes" id="UP001488805"/>
    </source>
</evidence>
<evidence type="ECO:0000256" key="1">
    <source>
        <dbReference type="SAM" id="SignalP"/>
    </source>
</evidence>
<dbReference type="AlphaFoldDB" id="A0AAW1FET4"/>
<sequence>MVVFERVCLLHTWISIWVSHSPLSPAAGADASGRPTMRPLGGLWWPPLCINCAAYRDLTIPLAQVSATPDDMIGEFFTPQVAGCDAVWPWFPAIVKNQLGASVEPGRPKAPDSMHVLITKVEDYTDRGFPPVPPLEFNLTTFVEVEQRPSHCSLHRQLSSVQTSAAANTILLLIWHLAVSLHLSFF</sequence>
<dbReference type="EMBL" id="JBCEZU010000111">
    <property type="protein sequence ID" value="KAK9529791.1"/>
    <property type="molecule type" value="Genomic_DNA"/>
</dbReference>
<gene>
    <name evidence="3" type="ORF">VZT92_010417</name>
    <name evidence="2" type="ORF">VZT92_013864</name>
</gene>
<protein>
    <submittedName>
        <fullName evidence="3">Uncharacterized protein</fullName>
    </submittedName>
</protein>
<name>A0AAW1FET4_ZOAVI</name>
<keyword evidence="1" id="KW-0732">Signal</keyword>